<reference evidence="3 4" key="1">
    <citation type="submission" date="2017-11" db="EMBL/GenBank/DDBJ databases">
        <title>Genome sequencing of Prevotella intermedia KCOM 2698.</title>
        <authorList>
            <person name="Kook J.-K."/>
            <person name="Park S.-N."/>
            <person name="Lim Y.K."/>
        </authorList>
    </citation>
    <scope>NUCLEOTIDE SEQUENCE [LARGE SCALE GENOMIC DNA]</scope>
    <source>
        <strain evidence="3 4">KCOM 2698</strain>
    </source>
</reference>
<dbReference type="NCBIfam" id="NF038128">
    <property type="entry name" value="choice_anch_J"/>
    <property type="match status" value="1"/>
</dbReference>
<keyword evidence="1" id="KW-0732">Signal</keyword>
<accession>A0AAJ3VDA0</accession>
<sequence length="443" mass="48813">MKNIKYIIMMAAVCTLFASCMGDRYAETDEAMPAPYGNNELTETNVISIADLKTKFAKPINTDYREGVSYEQVTENLQIKGIVTSSDIAGNFYNEIALQDKTGAIIVSVGQSGLYGILPIGTEVLINLKDLYIGNYGKQAQIGVPTMNAKGTASIGRISRIVWDKHYKILSSGNLVEAEEFANGSASTNWTFEKDAGKLGVIRNVSFKSSTPSVNGTFANATGGPGSVSWTLNEQDGKKVIVYNSNFAKFANAKIPTGKVDITGIFKRFNNQWEIIIRSLDDVKPIAPPEKAIYSNSFAEAPTDWTLDQGTLPSGITFVWKWASPTYGMKATAYVNGKRYETHARATSPLIDLTQVKKATLIFDHAARYFGDFDKELKVQASTDGKNWKDLVIDKKPTGENWDFVTAKADLTAYCGKKIYISFFYNSTETTAATWEFKNLIVK</sequence>
<gene>
    <name evidence="3" type="ORF">CTM53_00355</name>
</gene>
<proteinExistence type="predicted"/>
<dbReference type="RefSeq" id="WP_099983385.1">
    <property type="nucleotide sequence ID" value="NZ_CP024697.1"/>
</dbReference>
<dbReference type="EMBL" id="PENF01000001">
    <property type="protein sequence ID" value="PJI19405.1"/>
    <property type="molecule type" value="Genomic_DNA"/>
</dbReference>
<dbReference type="InterPro" id="IPR043744">
    <property type="entry name" value="DUF5689"/>
</dbReference>
<dbReference type="Proteomes" id="UP000229102">
    <property type="component" value="Unassembled WGS sequence"/>
</dbReference>
<organism evidence="3 4">
    <name type="scientific">Prevotella intermedia</name>
    <dbReference type="NCBI Taxonomy" id="28131"/>
    <lineage>
        <taxon>Bacteria</taxon>
        <taxon>Pseudomonadati</taxon>
        <taxon>Bacteroidota</taxon>
        <taxon>Bacteroidia</taxon>
        <taxon>Bacteroidales</taxon>
        <taxon>Prevotellaceae</taxon>
        <taxon>Prevotella</taxon>
    </lineage>
</organism>
<feature type="domain" description="DUF5689" evidence="2">
    <location>
        <begin position="44"/>
        <end position="283"/>
    </location>
</feature>
<evidence type="ECO:0000313" key="4">
    <source>
        <dbReference type="Proteomes" id="UP000229102"/>
    </source>
</evidence>
<dbReference type="PROSITE" id="PS51257">
    <property type="entry name" value="PROKAR_LIPOPROTEIN"/>
    <property type="match status" value="1"/>
</dbReference>
<feature type="signal peptide" evidence="1">
    <location>
        <begin position="1"/>
        <end position="26"/>
    </location>
</feature>
<name>A0AAJ3VDA0_PREIN</name>
<evidence type="ECO:0000256" key="1">
    <source>
        <dbReference type="SAM" id="SignalP"/>
    </source>
</evidence>
<dbReference type="Pfam" id="PF18942">
    <property type="entry name" value="DUF5689"/>
    <property type="match status" value="1"/>
</dbReference>
<evidence type="ECO:0000313" key="3">
    <source>
        <dbReference type="EMBL" id="PJI19405.1"/>
    </source>
</evidence>
<comment type="caution">
    <text evidence="3">The sequence shown here is derived from an EMBL/GenBank/DDBJ whole genome shotgun (WGS) entry which is preliminary data.</text>
</comment>
<evidence type="ECO:0000259" key="2">
    <source>
        <dbReference type="Pfam" id="PF18942"/>
    </source>
</evidence>
<dbReference type="AlphaFoldDB" id="A0AAJ3VDA0"/>
<feature type="chain" id="PRO_5042614293" description="DUF5689 domain-containing protein" evidence="1">
    <location>
        <begin position="27"/>
        <end position="443"/>
    </location>
</feature>
<protein>
    <recommendedName>
        <fullName evidence="2">DUF5689 domain-containing protein</fullName>
    </recommendedName>
</protein>